<protein>
    <submittedName>
        <fullName evidence="1">Uncharacterized protein</fullName>
    </submittedName>
</protein>
<sequence length="283" mass="32698">MQKCKKLYGKLKLFTVIFQRLRLDMHLNINSAYSNKVVKRRHSKRVFKMRRVSFLVLFLSCFLLSCEKEDEFKIPVDVSFQVDMQREQTSGSNIRFTEGHVILSSFEFEGDREQAEGIHFEKEYKQGLYVPFSPDQNIGELKFQVPQGNYNRITIGFETFENDDSDDNQGRSGLVVKGMYRPSGGTELPFILELQSSEDFEVVAKSLPDGNQIILKRETPTAATIRLNPFYWFQAVPSSYFESAEVVQRNGVATILINEEINEDIYEIVVSRFNKGAEVVFTY</sequence>
<evidence type="ECO:0000313" key="2">
    <source>
        <dbReference type="Proteomes" id="UP000813018"/>
    </source>
</evidence>
<dbReference type="Proteomes" id="UP000813018">
    <property type="component" value="Unassembled WGS sequence"/>
</dbReference>
<comment type="caution">
    <text evidence="1">The sequence shown here is derived from an EMBL/GenBank/DDBJ whole genome shotgun (WGS) entry which is preliminary data.</text>
</comment>
<dbReference type="EMBL" id="JAHYXK010000009">
    <property type="protein sequence ID" value="MBW7467811.1"/>
    <property type="molecule type" value="Genomic_DNA"/>
</dbReference>
<gene>
    <name evidence="1" type="ORF">K0O23_12105</name>
</gene>
<proteinExistence type="predicted"/>
<accession>A0ABS7CVC1</accession>
<organism evidence="1 2">
    <name type="scientific">Pontibacter aydingkolensis</name>
    <dbReference type="NCBI Taxonomy" id="1911536"/>
    <lineage>
        <taxon>Bacteria</taxon>
        <taxon>Pseudomonadati</taxon>
        <taxon>Bacteroidota</taxon>
        <taxon>Cytophagia</taxon>
        <taxon>Cytophagales</taxon>
        <taxon>Hymenobacteraceae</taxon>
        <taxon>Pontibacter</taxon>
    </lineage>
</organism>
<name>A0ABS7CVC1_9BACT</name>
<evidence type="ECO:0000313" key="1">
    <source>
        <dbReference type="EMBL" id="MBW7467811.1"/>
    </source>
</evidence>
<keyword evidence="2" id="KW-1185">Reference proteome</keyword>
<dbReference type="RefSeq" id="WP_219877691.1">
    <property type="nucleotide sequence ID" value="NZ_JAHYXK010000009.1"/>
</dbReference>
<reference evidence="1 2" key="1">
    <citation type="journal article" date="2016" name="Int. J. Syst. Evol. Microbiol.">
        <title>Pontibacter aydingkolensis sp. nov., isolated from soil of a salt lake.</title>
        <authorList>
            <person name="Osman G."/>
            <person name="Zhang T."/>
            <person name="Lou K."/>
            <person name="Gao Y."/>
            <person name="Chang W."/>
            <person name="Lin Q."/>
            <person name="Yang H.M."/>
            <person name="Huo X.D."/>
            <person name="Wang N."/>
        </authorList>
    </citation>
    <scope>NUCLEOTIDE SEQUENCE [LARGE SCALE GENOMIC DNA]</scope>
    <source>
        <strain evidence="1 2">KACC 19255</strain>
    </source>
</reference>